<dbReference type="InterPro" id="IPR023214">
    <property type="entry name" value="HAD_sf"/>
</dbReference>
<keyword evidence="2" id="KW-1185">Reference proteome</keyword>
<name>A0ABR2IQ89_9EUKA</name>
<accession>A0ABR2IQ89</accession>
<dbReference type="Gene3D" id="1.10.150.240">
    <property type="entry name" value="Putative phosphatase, domain 2"/>
    <property type="match status" value="1"/>
</dbReference>
<dbReference type="SFLD" id="SFLDG01129">
    <property type="entry name" value="C1.5:_HAD__Beta-PGM__Phosphata"/>
    <property type="match status" value="1"/>
</dbReference>
<dbReference type="Pfam" id="PF13419">
    <property type="entry name" value="HAD_2"/>
    <property type="match status" value="1"/>
</dbReference>
<evidence type="ECO:0008006" key="3">
    <source>
        <dbReference type="Google" id="ProtNLM"/>
    </source>
</evidence>
<dbReference type="SUPFAM" id="SSF56784">
    <property type="entry name" value="HAD-like"/>
    <property type="match status" value="1"/>
</dbReference>
<evidence type="ECO:0000313" key="1">
    <source>
        <dbReference type="EMBL" id="KAK8867118.1"/>
    </source>
</evidence>
<dbReference type="SFLD" id="SFLDS00003">
    <property type="entry name" value="Haloacid_Dehalogenase"/>
    <property type="match status" value="1"/>
</dbReference>
<comment type="caution">
    <text evidence="1">The sequence shown here is derived from an EMBL/GenBank/DDBJ whole genome shotgun (WGS) entry which is preliminary data.</text>
</comment>
<gene>
    <name evidence="1" type="ORF">M9Y10_010090</name>
</gene>
<protein>
    <recommendedName>
        <fullName evidence="3">HAD family hydrolase</fullName>
    </recommendedName>
</protein>
<dbReference type="InterPro" id="IPR036412">
    <property type="entry name" value="HAD-like_sf"/>
</dbReference>
<dbReference type="InterPro" id="IPR050155">
    <property type="entry name" value="HAD-like_hydrolase_sf"/>
</dbReference>
<dbReference type="InterPro" id="IPR023198">
    <property type="entry name" value="PGP-like_dom2"/>
</dbReference>
<sequence length="212" mass="23683">MKTRFDGIILDVDGTIWNTTGIAAEGYNTAIDKSGTGARKVTAEILQREFGKTMDTIAADLWPEFSYQDRNQLLANCCAEQEKALAENEKDITYPGVFDTIKKLSATQNFYIVSNCQNGYIELTMQKTGLTPFIKDFECFGRTQKTKAENIKLLVSRNGLKSPVYVGDTQGDADACKEAGVPFIWATYGFGKVSEYIEKIDKFSDLINIFKE</sequence>
<dbReference type="EMBL" id="JAPFFF010000015">
    <property type="protein sequence ID" value="KAK8867118.1"/>
    <property type="molecule type" value="Genomic_DNA"/>
</dbReference>
<evidence type="ECO:0000313" key="2">
    <source>
        <dbReference type="Proteomes" id="UP001470230"/>
    </source>
</evidence>
<dbReference type="InterPro" id="IPR041492">
    <property type="entry name" value="HAD_2"/>
</dbReference>
<reference evidence="1 2" key="1">
    <citation type="submission" date="2024-04" db="EMBL/GenBank/DDBJ databases">
        <title>Tritrichomonas musculus Genome.</title>
        <authorList>
            <person name="Alves-Ferreira E."/>
            <person name="Grigg M."/>
            <person name="Lorenzi H."/>
            <person name="Galac M."/>
        </authorList>
    </citation>
    <scope>NUCLEOTIDE SEQUENCE [LARGE SCALE GENOMIC DNA]</scope>
    <source>
        <strain evidence="1 2">EAF2021</strain>
    </source>
</reference>
<dbReference type="NCBIfam" id="TIGR01549">
    <property type="entry name" value="HAD-SF-IA-v1"/>
    <property type="match status" value="1"/>
</dbReference>
<dbReference type="PANTHER" id="PTHR43434:SF1">
    <property type="entry name" value="PHOSPHOGLYCOLATE PHOSPHATASE"/>
    <property type="match status" value="1"/>
</dbReference>
<organism evidence="1 2">
    <name type="scientific">Tritrichomonas musculus</name>
    <dbReference type="NCBI Taxonomy" id="1915356"/>
    <lineage>
        <taxon>Eukaryota</taxon>
        <taxon>Metamonada</taxon>
        <taxon>Parabasalia</taxon>
        <taxon>Tritrichomonadida</taxon>
        <taxon>Tritrichomonadidae</taxon>
        <taxon>Tritrichomonas</taxon>
    </lineage>
</organism>
<dbReference type="Proteomes" id="UP001470230">
    <property type="component" value="Unassembled WGS sequence"/>
</dbReference>
<dbReference type="InterPro" id="IPR006439">
    <property type="entry name" value="HAD-SF_hydro_IA"/>
</dbReference>
<proteinExistence type="predicted"/>
<dbReference type="PANTHER" id="PTHR43434">
    <property type="entry name" value="PHOSPHOGLYCOLATE PHOSPHATASE"/>
    <property type="match status" value="1"/>
</dbReference>
<dbReference type="Gene3D" id="3.40.50.1000">
    <property type="entry name" value="HAD superfamily/HAD-like"/>
    <property type="match status" value="1"/>
</dbReference>